<dbReference type="SUPFAM" id="SSF52833">
    <property type="entry name" value="Thioredoxin-like"/>
    <property type="match status" value="1"/>
</dbReference>
<dbReference type="InterPro" id="IPR017937">
    <property type="entry name" value="Thioredoxin_CS"/>
</dbReference>
<evidence type="ECO:0000313" key="4">
    <source>
        <dbReference type="Proteomes" id="UP000269793"/>
    </source>
</evidence>
<accession>A0A3G2RZQ7</accession>
<dbReference type="AlphaFoldDB" id="A0A3G2RZQ7"/>
<feature type="domain" description="Thioredoxin" evidence="2">
    <location>
        <begin position="20"/>
        <end position="137"/>
    </location>
</feature>
<dbReference type="GO" id="GO:0005788">
    <property type="term" value="C:endoplasmic reticulum lumen"/>
    <property type="evidence" value="ECO:0007669"/>
    <property type="project" value="TreeGrafter"/>
</dbReference>
<protein>
    <recommendedName>
        <fullName evidence="2">Thioredoxin domain-containing protein</fullName>
    </recommendedName>
</protein>
<reference evidence="3 4" key="1">
    <citation type="submission" date="2018-10" db="EMBL/GenBank/DDBJ databases">
        <title>Complete genome sequence of Malassezia restricta CBS 7877.</title>
        <authorList>
            <person name="Morand S.C."/>
            <person name="Bertignac M."/>
            <person name="Iltis A."/>
            <person name="Kolder I."/>
            <person name="Pirovano W."/>
            <person name="Jourdain R."/>
            <person name="Clavaud C."/>
        </authorList>
    </citation>
    <scope>NUCLEOTIDE SEQUENCE [LARGE SCALE GENOMIC DNA]</scope>
    <source>
        <strain evidence="3 4">CBS 7877</strain>
    </source>
</reference>
<dbReference type="VEuPathDB" id="FungiDB:DNF11_0215"/>
<dbReference type="PRINTS" id="PR00421">
    <property type="entry name" value="THIOREDOXIN"/>
</dbReference>
<dbReference type="PROSITE" id="PS51352">
    <property type="entry name" value="THIOREDOXIN_2"/>
    <property type="match status" value="1"/>
</dbReference>
<keyword evidence="1" id="KW-0732">Signal</keyword>
<dbReference type="GO" id="GO:0015035">
    <property type="term" value="F:protein-disulfide reductase activity"/>
    <property type="evidence" value="ECO:0007669"/>
    <property type="project" value="TreeGrafter"/>
</dbReference>
<gene>
    <name evidence="3" type="ORF">DNF11_0215</name>
</gene>
<dbReference type="GO" id="GO:0016853">
    <property type="term" value="F:isomerase activity"/>
    <property type="evidence" value="ECO:0007669"/>
    <property type="project" value="UniProtKB-KW"/>
</dbReference>
<proteinExistence type="predicted"/>
<feature type="signal peptide" evidence="1">
    <location>
        <begin position="1"/>
        <end position="19"/>
    </location>
</feature>
<dbReference type="GO" id="GO:0034976">
    <property type="term" value="P:response to endoplasmic reticulum stress"/>
    <property type="evidence" value="ECO:0007669"/>
    <property type="project" value="TreeGrafter"/>
</dbReference>
<dbReference type="InterPro" id="IPR013766">
    <property type="entry name" value="Thioredoxin_domain"/>
</dbReference>
<dbReference type="EMBL" id="CP033148">
    <property type="protein sequence ID" value="AYO41165.1"/>
    <property type="molecule type" value="Genomic_DNA"/>
</dbReference>
<feature type="chain" id="PRO_5017954085" description="Thioredoxin domain-containing protein" evidence="1">
    <location>
        <begin position="20"/>
        <end position="482"/>
    </location>
</feature>
<dbReference type="OrthoDB" id="427280at2759"/>
<dbReference type="PROSITE" id="PS00194">
    <property type="entry name" value="THIOREDOXIN_1"/>
    <property type="match status" value="1"/>
</dbReference>
<name>A0A3G2RZQ7_MALR7</name>
<organism evidence="3 4">
    <name type="scientific">Malassezia restricta (strain ATCC 96810 / NBRC 103918 / CBS 7877)</name>
    <name type="common">Seborrheic dermatitis infection agent</name>
    <dbReference type="NCBI Taxonomy" id="425264"/>
    <lineage>
        <taxon>Eukaryota</taxon>
        <taxon>Fungi</taxon>
        <taxon>Dikarya</taxon>
        <taxon>Basidiomycota</taxon>
        <taxon>Ustilaginomycotina</taxon>
        <taxon>Malasseziomycetes</taxon>
        <taxon>Malasseziales</taxon>
        <taxon>Malasseziaceae</taxon>
        <taxon>Malassezia</taxon>
    </lineage>
</organism>
<evidence type="ECO:0000313" key="3">
    <source>
        <dbReference type="EMBL" id="AYO41165.1"/>
    </source>
</evidence>
<keyword evidence="4" id="KW-1185">Reference proteome</keyword>
<sequence length="482" mass="54198">MRLVPWACGLSALVAVAEAALFARNSPVLHLTPNNFDKEVLEVHKPALVAFTAPWCGYCRNLAPSFERVAAELDGVVKIAYVDCDDSASQALCAKYEIKGFPTIKLFPATKRRVPRDYLGERKGKAMMNYVLDALPSEAVRKLDASSLPAFLAKGSTPKIVLVTPMGKTSPMLRSLALDYLKRIPFAHVFAGKDGVVESMQKQLDPELTKDKLPGLYFVAHDDKPVKYRGSMKYRYIKLWIDEQLGGADAQAARLQREAEAKAKADQEAEARARIKERMSSQEGSTYGMKHNDDNVEQLRKFEEAFVRMNEDEAMQQIKQQTDRAYIKKLLDARAKLMAQEGVQDSTPQKPLTKGMLMDKLQEHMGEKYGLRLADHAEQTQKTIERKLMEHPDDTVGAMNEAEREFIALLRDDQAELETQIQARADLDGYVLSQDAIDAMNETLETILGLINTIEFRISARTAGLDERQTAEKMLNQFHDEL</sequence>
<keyword evidence="3" id="KW-0413">Isomerase</keyword>
<dbReference type="InterPro" id="IPR036249">
    <property type="entry name" value="Thioredoxin-like_sf"/>
</dbReference>
<dbReference type="Proteomes" id="UP000269793">
    <property type="component" value="Chromosome I"/>
</dbReference>
<dbReference type="PANTHER" id="PTHR45815">
    <property type="entry name" value="PROTEIN DISULFIDE-ISOMERASE A6"/>
    <property type="match status" value="1"/>
</dbReference>
<evidence type="ECO:0000256" key="1">
    <source>
        <dbReference type="SAM" id="SignalP"/>
    </source>
</evidence>
<dbReference type="Pfam" id="PF00085">
    <property type="entry name" value="Thioredoxin"/>
    <property type="match status" value="1"/>
</dbReference>
<dbReference type="STRING" id="425264.A0A3G2RZQ7"/>
<dbReference type="PANTHER" id="PTHR45815:SF3">
    <property type="entry name" value="PROTEIN DISULFIDE-ISOMERASE A6"/>
    <property type="match status" value="1"/>
</dbReference>
<dbReference type="Gene3D" id="3.40.30.10">
    <property type="entry name" value="Glutaredoxin"/>
    <property type="match status" value="2"/>
</dbReference>
<evidence type="ECO:0000259" key="2">
    <source>
        <dbReference type="PROSITE" id="PS51352"/>
    </source>
</evidence>